<evidence type="ECO:0000256" key="9">
    <source>
        <dbReference type="PIRSR" id="PIRSR001549-1"/>
    </source>
</evidence>
<dbReference type="AlphaFoldDB" id="A0A672FSY4"/>
<dbReference type="CDD" id="cd00859">
    <property type="entry name" value="HisRS_anticodon"/>
    <property type="match status" value="1"/>
</dbReference>
<evidence type="ECO:0000313" key="12">
    <source>
        <dbReference type="Proteomes" id="UP000472267"/>
    </source>
</evidence>
<evidence type="ECO:0000313" key="11">
    <source>
        <dbReference type="Ensembl" id="ENSSFAP00005009112.1"/>
    </source>
</evidence>
<keyword evidence="6" id="KW-0648">Protein biosynthesis</keyword>
<dbReference type="GO" id="GO:0006427">
    <property type="term" value="P:histidyl-tRNA aminoacylation"/>
    <property type="evidence" value="ECO:0007669"/>
    <property type="project" value="InterPro"/>
</dbReference>
<dbReference type="NCBIfam" id="TIGR00442">
    <property type="entry name" value="hisS"/>
    <property type="match status" value="1"/>
</dbReference>
<dbReference type="PIRSF" id="PIRSF001549">
    <property type="entry name" value="His-tRNA_synth"/>
    <property type="match status" value="1"/>
</dbReference>
<dbReference type="Pfam" id="PF03129">
    <property type="entry name" value="HGTP_anticodon"/>
    <property type="match status" value="1"/>
</dbReference>
<evidence type="ECO:0000259" key="10">
    <source>
        <dbReference type="PROSITE" id="PS50862"/>
    </source>
</evidence>
<dbReference type="InterPro" id="IPR041715">
    <property type="entry name" value="HisRS-like_core"/>
</dbReference>
<name>A0A672FSY4_SALFA</name>
<dbReference type="Ensembl" id="ENSSFAT00005009548.1">
    <property type="protein sequence ID" value="ENSSFAP00005009112.1"/>
    <property type="gene ID" value="ENSSFAG00005003632.1"/>
</dbReference>
<dbReference type="InterPro" id="IPR045864">
    <property type="entry name" value="aa-tRNA-synth_II/BPL/LPL"/>
</dbReference>
<feature type="binding site" evidence="9">
    <location>
        <begin position="105"/>
        <end position="107"/>
    </location>
    <ligand>
        <name>L-histidine</name>
        <dbReference type="ChEBI" id="CHEBI:57595"/>
    </ligand>
</feature>
<evidence type="ECO:0000256" key="8">
    <source>
        <dbReference type="ARBA" id="ARBA00047639"/>
    </source>
</evidence>
<comment type="catalytic activity">
    <reaction evidence="8">
        <text>tRNA(His) + L-histidine + ATP = L-histidyl-tRNA(His) + AMP + diphosphate + H(+)</text>
        <dbReference type="Rhea" id="RHEA:17313"/>
        <dbReference type="Rhea" id="RHEA-COMP:9665"/>
        <dbReference type="Rhea" id="RHEA-COMP:9689"/>
        <dbReference type="ChEBI" id="CHEBI:15378"/>
        <dbReference type="ChEBI" id="CHEBI:30616"/>
        <dbReference type="ChEBI" id="CHEBI:33019"/>
        <dbReference type="ChEBI" id="CHEBI:57595"/>
        <dbReference type="ChEBI" id="CHEBI:78442"/>
        <dbReference type="ChEBI" id="CHEBI:78527"/>
        <dbReference type="ChEBI" id="CHEBI:456215"/>
        <dbReference type="EC" id="6.1.1.21"/>
    </reaction>
</comment>
<dbReference type="GO" id="GO:0003723">
    <property type="term" value="F:RNA binding"/>
    <property type="evidence" value="ECO:0007669"/>
    <property type="project" value="TreeGrafter"/>
</dbReference>
<dbReference type="InterPro" id="IPR033656">
    <property type="entry name" value="HisRS_anticodon"/>
</dbReference>
<dbReference type="InterPro" id="IPR004154">
    <property type="entry name" value="Anticodon-bd"/>
</dbReference>
<proteinExistence type="inferred from homology"/>
<dbReference type="GO" id="GO:0042802">
    <property type="term" value="F:identical protein binding"/>
    <property type="evidence" value="ECO:0007669"/>
    <property type="project" value="TreeGrafter"/>
</dbReference>
<gene>
    <name evidence="11" type="primary">hars</name>
</gene>
<dbReference type="Proteomes" id="UP000472267">
    <property type="component" value="Chromosome 2"/>
</dbReference>
<keyword evidence="7" id="KW-0030">Aminoacyl-tRNA synthetase</keyword>
<keyword evidence="3" id="KW-0436">Ligase</keyword>
<dbReference type="SUPFAM" id="SSF55681">
    <property type="entry name" value="Class II aaRS and biotin synthetases"/>
    <property type="match status" value="1"/>
</dbReference>
<dbReference type="PANTHER" id="PTHR11476">
    <property type="entry name" value="HISTIDYL-TRNA SYNTHETASE"/>
    <property type="match status" value="1"/>
</dbReference>
<organism evidence="11 12">
    <name type="scientific">Salarias fasciatus</name>
    <name type="common">Jewelled blenny</name>
    <name type="synonym">Blennius fasciatus</name>
    <dbReference type="NCBI Taxonomy" id="181472"/>
    <lineage>
        <taxon>Eukaryota</taxon>
        <taxon>Metazoa</taxon>
        <taxon>Chordata</taxon>
        <taxon>Craniata</taxon>
        <taxon>Vertebrata</taxon>
        <taxon>Euteleostomi</taxon>
        <taxon>Actinopterygii</taxon>
        <taxon>Neopterygii</taxon>
        <taxon>Teleostei</taxon>
        <taxon>Neoteleostei</taxon>
        <taxon>Acanthomorphata</taxon>
        <taxon>Ovalentaria</taxon>
        <taxon>Blenniimorphae</taxon>
        <taxon>Blenniiformes</taxon>
        <taxon>Blennioidei</taxon>
        <taxon>Blenniidae</taxon>
        <taxon>Salariinae</taxon>
        <taxon>Salarias</taxon>
    </lineage>
</organism>
<feature type="binding site" evidence="9">
    <location>
        <position position="152"/>
    </location>
    <ligand>
        <name>L-histidine</name>
        <dbReference type="ChEBI" id="CHEBI:57595"/>
    </ligand>
</feature>
<keyword evidence="5" id="KW-0067">ATP-binding</keyword>
<dbReference type="EC" id="6.1.1.21" evidence="2"/>
<dbReference type="CDD" id="cd00773">
    <property type="entry name" value="HisRS-like_core"/>
    <property type="match status" value="1"/>
</dbReference>
<dbReference type="PANTHER" id="PTHR11476:SF7">
    <property type="entry name" value="HISTIDINE--TRNA LIGASE"/>
    <property type="match status" value="1"/>
</dbReference>
<dbReference type="InterPro" id="IPR004516">
    <property type="entry name" value="HisRS/HisZ"/>
</dbReference>
<protein>
    <recommendedName>
        <fullName evidence="2">histidine--tRNA ligase</fullName>
        <ecNumber evidence="2">6.1.1.21</ecNumber>
    </recommendedName>
</protein>
<feature type="binding site" evidence="9">
    <location>
        <position position="132"/>
    </location>
    <ligand>
        <name>L-histidine</name>
        <dbReference type="ChEBI" id="CHEBI:57595"/>
    </ligand>
</feature>
<dbReference type="Gene3D" id="3.30.930.10">
    <property type="entry name" value="Bira Bifunctional Protein, Domain 2"/>
    <property type="match status" value="1"/>
</dbReference>
<dbReference type="GO" id="GO:0004821">
    <property type="term" value="F:histidine-tRNA ligase activity"/>
    <property type="evidence" value="ECO:0007669"/>
    <property type="project" value="UniProtKB-EC"/>
</dbReference>
<evidence type="ECO:0000256" key="7">
    <source>
        <dbReference type="ARBA" id="ARBA00023146"/>
    </source>
</evidence>
<reference evidence="11" key="3">
    <citation type="submission" date="2025-09" db="UniProtKB">
        <authorList>
            <consortium name="Ensembl"/>
        </authorList>
    </citation>
    <scope>IDENTIFICATION</scope>
</reference>
<evidence type="ECO:0000256" key="2">
    <source>
        <dbReference type="ARBA" id="ARBA00012815"/>
    </source>
</evidence>
<comment type="similarity">
    <text evidence="1">Belongs to the class-II aminoacyl-tRNA synthetase family.</text>
</comment>
<dbReference type="FunFam" id="3.30.930.10:FF:000021">
    <property type="entry name" value="Probable histidine--tRNA ligase, mitochondrial"/>
    <property type="match status" value="1"/>
</dbReference>
<feature type="binding site" evidence="9">
    <location>
        <position position="148"/>
    </location>
    <ligand>
        <name>L-histidine</name>
        <dbReference type="ChEBI" id="CHEBI:57595"/>
    </ligand>
</feature>
<dbReference type="SUPFAM" id="SSF52954">
    <property type="entry name" value="Class II aaRS ABD-related"/>
    <property type="match status" value="1"/>
</dbReference>
<feature type="domain" description="Aminoacyl-transfer RNA synthetases class-II family profile" evidence="10">
    <location>
        <begin position="7"/>
        <end position="378"/>
    </location>
</feature>
<dbReference type="Pfam" id="PF13393">
    <property type="entry name" value="tRNA-synt_His"/>
    <property type="match status" value="1"/>
</dbReference>
<feature type="binding site" evidence="9">
    <location>
        <begin position="305"/>
        <end position="306"/>
    </location>
    <ligand>
        <name>L-histidine</name>
        <dbReference type="ChEBI" id="CHEBI:57595"/>
    </ligand>
</feature>
<dbReference type="FunFam" id="3.40.50.800:FF:000008">
    <property type="entry name" value="histidine--tRNA ligase, cytoplasmic isoform X1"/>
    <property type="match status" value="1"/>
</dbReference>
<dbReference type="InterPro" id="IPR036621">
    <property type="entry name" value="Anticodon-bd_dom_sf"/>
</dbReference>
<keyword evidence="12" id="KW-1185">Reference proteome</keyword>
<evidence type="ECO:0000256" key="5">
    <source>
        <dbReference type="ARBA" id="ARBA00022840"/>
    </source>
</evidence>
<accession>A0A672FSY4</accession>
<dbReference type="GO" id="GO:0005524">
    <property type="term" value="F:ATP binding"/>
    <property type="evidence" value="ECO:0007669"/>
    <property type="project" value="UniProtKB-KW"/>
</dbReference>
<evidence type="ECO:0000256" key="1">
    <source>
        <dbReference type="ARBA" id="ARBA00008226"/>
    </source>
</evidence>
<sequence length="509" mass="56659">MSADQIDEEVAKLLQLKAQLGGDEGKHQFVLKTAKGTRDYNPKQMAIREKVFSTIVSCFKRHGAETIDTPVFELKETLTGKYGEDSKLIYDLKDQGGELLSLRYDLTVPFARYLAMNKITNIKRYHIAKVYRRDNPAMTRGRYREFYQCDFDIAGQYDAMIPDAECLKIVYEILSELDLGDFRIKVNDRRILDGMFAVCGVPDEKFRTICSTVDKLDKMPWEEVRREMVEEKGLSEQAADQIGEYVSMQGGMDLAERLLQDQKLSQSKLACAGLADIKQLFSYLQLFQVTDKVVFDLSLARGLDYYTGIIYEAVLTQAGVAAACGEAQNGAGGEESVSVGSVAGGGRYDGLVGMFDPKGRKVPCVGVSIGIERIFSIMEQKASAEKIRTTQVQVMVASAQKNLLEERLKLITELWSAGIKAEVMYKKNPKLLSQLQHCEEAGIPLVAILGEQELKDGVVKLRVVASREEVASESCSILHVELFPVDVQQTMDISAAELTLLCWASGRAL</sequence>
<evidence type="ECO:0000256" key="4">
    <source>
        <dbReference type="ARBA" id="ARBA00022741"/>
    </source>
</evidence>
<evidence type="ECO:0000256" key="3">
    <source>
        <dbReference type="ARBA" id="ARBA00022598"/>
    </source>
</evidence>
<feature type="binding site" evidence="9">
    <location>
        <position position="301"/>
    </location>
    <ligand>
        <name>L-histidine</name>
        <dbReference type="ChEBI" id="CHEBI:57595"/>
    </ligand>
</feature>
<keyword evidence="4" id="KW-0547">Nucleotide-binding</keyword>
<dbReference type="Gene3D" id="3.40.50.800">
    <property type="entry name" value="Anticodon-binding domain"/>
    <property type="match status" value="1"/>
</dbReference>
<dbReference type="GO" id="GO:0005739">
    <property type="term" value="C:mitochondrion"/>
    <property type="evidence" value="ECO:0007669"/>
    <property type="project" value="TreeGrafter"/>
</dbReference>
<evidence type="ECO:0000256" key="6">
    <source>
        <dbReference type="ARBA" id="ARBA00022917"/>
    </source>
</evidence>
<dbReference type="GO" id="GO:0032543">
    <property type="term" value="P:mitochondrial translation"/>
    <property type="evidence" value="ECO:0007669"/>
    <property type="project" value="TreeGrafter"/>
</dbReference>
<reference evidence="11" key="2">
    <citation type="submission" date="2025-08" db="UniProtKB">
        <authorList>
            <consortium name="Ensembl"/>
        </authorList>
    </citation>
    <scope>IDENTIFICATION</scope>
</reference>
<dbReference type="InterPro" id="IPR006195">
    <property type="entry name" value="aa-tRNA-synth_II"/>
</dbReference>
<dbReference type="PROSITE" id="PS50862">
    <property type="entry name" value="AA_TRNA_LIGASE_II"/>
    <property type="match status" value="1"/>
</dbReference>
<reference evidence="11" key="1">
    <citation type="submission" date="2019-06" db="EMBL/GenBank/DDBJ databases">
        <authorList>
            <consortium name="Wellcome Sanger Institute Data Sharing"/>
        </authorList>
    </citation>
    <scope>NUCLEOTIDE SEQUENCE [LARGE SCALE GENOMIC DNA]</scope>
</reference>
<dbReference type="GO" id="GO:0005829">
    <property type="term" value="C:cytosol"/>
    <property type="evidence" value="ECO:0007669"/>
    <property type="project" value="TreeGrafter"/>
</dbReference>
<dbReference type="InterPro" id="IPR015807">
    <property type="entry name" value="His-tRNA-ligase"/>
</dbReference>